<comment type="subcellular location">
    <subcellularLocation>
        <location evidence="1">Secreted</location>
    </subcellularLocation>
</comment>
<dbReference type="eggNOG" id="KOG3770">
    <property type="taxonomic scope" value="Eukaryota"/>
</dbReference>
<dbReference type="PANTHER" id="PTHR10340:SF57">
    <property type="entry name" value="METALLOPHOS DOMAIN-CONTAINING PROTEIN"/>
    <property type="match status" value="1"/>
</dbReference>
<proteinExistence type="inferred from homology"/>
<dbReference type="GO" id="GO:0008081">
    <property type="term" value="F:phosphoric diester hydrolase activity"/>
    <property type="evidence" value="ECO:0007669"/>
    <property type="project" value="TreeGrafter"/>
</dbReference>
<dbReference type="SUPFAM" id="SSF56300">
    <property type="entry name" value="Metallo-dependent phosphatases"/>
    <property type="match status" value="1"/>
</dbReference>
<name>A0A175JZ26_ENTHI</name>
<dbReference type="AlphaFoldDB" id="A0A175JZ26"/>
<dbReference type="GO" id="GO:0005615">
    <property type="term" value="C:extracellular space"/>
    <property type="evidence" value="ECO:0007669"/>
    <property type="project" value="TreeGrafter"/>
</dbReference>
<sequence length="407" mass="47891">MIIITLLISIVSSYQIWQVTDVHFDANYKEGSDPNTVCRSGEGTARKIGDYSCDTTNEVLTSVPKFVNYHTKNENHNKILIYNGDILPRKLGEYDDMYLKEGLDNATKFLKEFNRFEVIPMLGNHDALPENYHDESKSLLFRYAAKKYSRWLPQSALETFKRGGYYTKEIIGTEEEEKTYVVVLNTVLYYTFNKLTENDTDPIDQFKWFKETMDKYKEENKKVIIAAHICPGVSERYNWSEQMYNQYDDKLIDLITEYSDITIGMICGHLHLDTYRIMQSKDKKKTVIGFLSPSLDTYLGINPSIRLYDIKGGVIQSYVNYYVDLNKTEVQWKFNYNATQEYNLKDLSPNSMISLAQRMHSNRTLHDIWYEHMRADSHMYQCDDKCWNNNLCALEHPRNSEKDCYKW</sequence>
<evidence type="ECO:0000313" key="8">
    <source>
        <dbReference type="EMBL" id="GAT98636.1"/>
    </source>
</evidence>
<dbReference type="VEuPathDB" id="AmoebaDB:EHI5A_058350"/>
<dbReference type="InterPro" id="IPR004843">
    <property type="entry name" value="Calcineurin-like_PHP"/>
</dbReference>
<evidence type="ECO:0000313" key="9">
    <source>
        <dbReference type="Proteomes" id="UP000078387"/>
    </source>
</evidence>
<dbReference type="Gene3D" id="3.60.21.10">
    <property type="match status" value="1"/>
</dbReference>
<reference evidence="8 9" key="1">
    <citation type="submission" date="2016-05" db="EMBL/GenBank/DDBJ databases">
        <title>First whole genome sequencing of Entamoeba histolytica HM1:IMSS-clone-6.</title>
        <authorList>
            <person name="Mukherjee Avik.K."/>
            <person name="Izumyama S."/>
            <person name="Nakada-Tsukui K."/>
            <person name="Nozaki T."/>
        </authorList>
    </citation>
    <scope>NUCLEOTIDE SEQUENCE [LARGE SCALE GENOMIC DNA]</scope>
    <source>
        <strain evidence="8 9">HM1:IMSS clone 6</strain>
    </source>
</reference>
<feature type="domain" description="Sphingomyelin phosphodiesterase C-terminal" evidence="7">
    <location>
        <begin position="301"/>
        <end position="404"/>
    </location>
</feature>
<dbReference type="VEuPathDB" id="AmoebaDB:EHI8A_030670"/>
<dbReference type="EMBL" id="BDEQ01000001">
    <property type="protein sequence ID" value="GAT98636.1"/>
    <property type="molecule type" value="Genomic_DNA"/>
</dbReference>
<evidence type="ECO:0000256" key="4">
    <source>
        <dbReference type="ARBA" id="ARBA00022801"/>
    </source>
</evidence>
<dbReference type="PANTHER" id="PTHR10340">
    <property type="entry name" value="SPHINGOMYELIN PHOSPHODIESTERASE"/>
    <property type="match status" value="1"/>
</dbReference>
<dbReference type="VEuPathDB" id="AmoebaDB:EHI_172510"/>
<evidence type="ECO:0000256" key="3">
    <source>
        <dbReference type="ARBA" id="ARBA00022525"/>
    </source>
</evidence>
<dbReference type="Pfam" id="PF19272">
    <property type="entry name" value="ASMase_C"/>
    <property type="match status" value="1"/>
</dbReference>
<comment type="caution">
    <text evidence="8">The sequence shown here is derived from an EMBL/GenBank/DDBJ whole genome shotgun (WGS) entry which is preliminary data.</text>
</comment>
<dbReference type="Proteomes" id="UP000078387">
    <property type="component" value="Unassembled WGS sequence"/>
</dbReference>
<comment type="similarity">
    <text evidence="2">Belongs to the acid sphingomyelinase family.</text>
</comment>
<accession>A0A175JZ26</accession>
<dbReference type="InterPro" id="IPR045473">
    <property type="entry name" value="ASM_C"/>
</dbReference>
<evidence type="ECO:0000256" key="2">
    <source>
        <dbReference type="ARBA" id="ARBA00008234"/>
    </source>
</evidence>
<evidence type="ECO:0000256" key="5">
    <source>
        <dbReference type="ARBA" id="ARBA00023180"/>
    </source>
</evidence>
<gene>
    <name evidence="8" type="ORF">CL6EHI_172510</name>
</gene>
<dbReference type="VEuPathDB" id="AmoebaDB:KM1_068560"/>
<keyword evidence="3" id="KW-0964">Secreted</keyword>
<evidence type="ECO:0000259" key="6">
    <source>
        <dbReference type="Pfam" id="PF00149"/>
    </source>
</evidence>
<organism evidence="8 9">
    <name type="scientific">Entamoeba histolytica</name>
    <dbReference type="NCBI Taxonomy" id="5759"/>
    <lineage>
        <taxon>Eukaryota</taxon>
        <taxon>Amoebozoa</taxon>
        <taxon>Evosea</taxon>
        <taxon>Archamoebae</taxon>
        <taxon>Mastigamoebida</taxon>
        <taxon>Entamoebidae</taxon>
        <taxon>Entamoeba</taxon>
    </lineage>
</organism>
<feature type="domain" description="Calcineurin-like phosphoesterase" evidence="6">
    <location>
        <begin position="15"/>
        <end position="271"/>
    </location>
</feature>
<protein>
    <submittedName>
        <fullName evidence="8">Acid sphingomyelinase-like phosphodiesterase 3a putative</fullName>
    </submittedName>
</protein>
<dbReference type="InterPro" id="IPR029052">
    <property type="entry name" value="Metallo-depent_PP-like"/>
</dbReference>
<evidence type="ECO:0000259" key="7">
    <source>
        <dbReference type="Pfam" id="PF19272"/>
    </source>
</evidence>
<keyword evidence="5" id="KW-0325">Glycoprotein</keyword>
<dbReference type="VEuPathDB" id="AmoebaDB:EHI7A_033780"/>
<keyword evidence="4" id="KW-0378">Hydrolase</keyword>
<dbReference type="Pfam" id="PF00149">
    <property type="entry name" value="Metallophos"/>
    <property type="match status" value="1"/>
</dbReference>
<evidence type="ECO:0000256" key="1">
    <source>
        <dbReference type="ARBA" id="ARBA00004613"/>
    </source>
</evidence>